<dbReference type="PANTHER" id="PTHR30485">
    <property type="entry name" value="NI/FE-HYDROGENASE 1 B-TYPE CYTOCHROME SUBUNIT"/>
    <property type="match status" value="1"/>
</dbReference>
<keyword evidence="2" id="KW-1003">Cell membrane</keyword>
<dbReference type="InterPro" id="IPR051542">
    <property type="entry name" value="Hydrogenase_cytochrome"/>
</dbReference>
<sequence>MFYDRFTRFLHVLFAFGIVIQLVISEWMVHPKPDRAANFLYEIHEKLGVALLVVLVIHWLWSLIRGGPVPLGQLFPWFAAARRAALWQDIKHYLASFVKLRLPGAEEPSPLAGAIQGVGLVIATVMAATGTLIFFNVDDSWQFSSWLSAVKEVHKFLGPVMWTYLAVHVGASVLHEIFGHRLIHPMFRFRKKNPDS</sequence>
<feature type="transmembrane region" description="Helical" evidence="6">
    <location>
        <begin position="111"/>
        <end position="136"/>
    </location>
</feature>
<dbReference type="SUPFAM" id="SSF81342">
    <property type="entry name" value="Transmembrane di-heme cytochromes"/>
    <property type="match status" value="1"/>
</dbReference>
<reference evidence="8 9" key="1">
    <citation type="submission" date="2021-03" db="EMBL/GenBank/DDBJ databases">
        <title>Sneathiella sp. CAU 1612 isolated from Kang Won-do.</title>
        <authorList>
            <person name="Kim W."/>
        </authorList>
    </citation>
    <scope>NUCLEOTIDE SEQUENCE [LARGE SCALE GENOMIC DNA]</scope>
    <source>
        <strain evidence="8 9">CAU 1612</strain>
    </source>
</reference>
<keyword evidence="3 6" id="KW-0812">Transmembrane</keyword>
<dbReference type="PANTHER" id="PTHR30485:SF2">
    <property type="entry name" value="BLL0597 PROTEIN"/>
    <property type="match status" value="1"/>
</dbReference>
<dbReference type="InterPro" id="IPR011577">
    <property type="entry name" value="Cyt_b561_bac/Ni-Hgenase"/>
</dbReference>
<dbReference type="Gene3D" id="1.20.950.20">
    <property type="entry name" value="Transmembrane di-heme cytochromes, Chain C"/>
    <property type="match status" value="1"/>
</dbReference>
<comment type="subcellular location">
    <subcellularLocation>
        <location evidence="1">Cell membrane</location>
        <topology evidence="1">Multi-pass membrane protein</topology>
    </subcellularLocation>
</comment>
<keyword evidence="4 6" id="KW-1133">Transmembrane helix</keyword>
<dbReference type="InterPro" id="IPR016174">
    <property type="entry name" value="Di-haem_cyt_TM"/>
</dbReference>
<protein>
    <submittedName>
        <fullName evidence="8">Cytochrome b/b6 domain-containing protein</fullName>
    </submittedName>
</protein>
<organism evidence="8 9">
    <name type="scientific">Sneathiella sedimenti</name>
    <dbReference type="NCBI Taxonomy" id="2816034"/>
    <lineage>
        <taxon>Bacteria</taxon>
        <taxon>Pseudomonadati</taxon>
        <taxon>Pseudomonadota</taxon>
        <taxon>Alphaproteobacteria</taxon>
        <taxon>Sneathiellales</taxon>
        <taxon>Sneathiellaceae</taxon>
        <taxon>Sneathiella</taxon>
    </lineage>
</organism>
<dbReference type="EMBL" id="JAFLNC010000002">
    <property type="protein sequence ID" value="MBO0333561.1"/>
    <property type="molecule type" value="Genomic_DNA"/>
</dbReference>
<evidence type="ECO:0000256" key="6">
    <source>
        <dbReference type="SAM" id="Phobius"/>
    </source>
</evidence>
<dbReference type="Pfam" id="PF01292">
    <property type="entry name" value="Ni_hydr_CYTB"/>
    <property type="match status" value="1"/>
</dbReference>
<evidence type="ECO:0000256" key="2">
    <source>
        <dbReference type="ARBA" id="ARBA00022475"/>
    </source>
</evidence>
<dbReference type="RefSeq" id="WP_207044016.1">
    <property type="nucleotide sequence ID" value="NZ_JAFLNC010000002.1"/>
</dbReference>
<evidence type="ECO:0000313" key="8">
    <source>
        <dbReference type="EMBL" id="MBO0333561.1"/>
    </source>
</evidence>
<proteinExistence type="predicted"/>
<evidence type="ECO:0000256" key="3">
    <source>
        <dbReference type="ARBA" id="ARBA00022692"/>
    </source>
</evidence>
<evidence type="ECO:0000256" key="4">
    <source>
        <dbReference type="ARBA" id="ARBA00022989"/>
    </source>
</evidence>
<evidence type="ECO:0000259" key="7">
    <source>
        <dbReference type="Pfam" id="PF01292"/>
    </source>
</evidence>
<feature type="transmembrane region" description="Helical" evidence="6">
    <location>
        <begin position="9"/>
        <end position="27"/>
    </location>
</feature>
<dbReference type="Proteomes" id="UP000664761">
    <property type="component" value="Unassembled WGS sequence"/>
</dbReference>
<evidence type="ECO:0000256" key="1">
    <source>
        <dbReference type="ARBA" id="ARBA00004651"/>
    </source>
</evidence>
<feature type="transmembrane region" description="Helical" evidence="6">
    <location>
        <begin position="156"/>
        <end position="178"/>
    </location>
</feature>
<evidence type="ECO:0000313" key="9">
    <source>
        <dbReference type="Proteomes" id="UP000664761"/>
    </source>
</evidence>
<name>A0ABS3F4X2_9PROT</name>
<feature type="domain" description="Cytochrome b561 bacterial/Ni-hydrogenase" evidence="7">
    <location>
        <begin position="3"/>
        <end position="188"/>
    </location>
</feature>
<feature type="transmembrane region" description="Helical" evidence="6">
    <location>
        <begin position="47"/>
        <end position="64"/>
    </location>
</feature>
<gene>
    <name evidence="8" type="ORF">J0X12_08055</name>
</gene>
<accession>A0ABS3F4X2</accession>
<evidence type="ECO:0000256" key="5">
    <source>
        <dbReference type="ARBA" id="ARBA00023136"/>
    </source>
</evidence>
<comment type="caution">
    <text evidence="8">The sequence shown here is derived from an EMBL/GenBank/DDBJ whole genome shotgun (WGS) entry which is preliminary data.</text>
</comment>
<keyword evidence="5 6" id="KW-0472">Membrane</keyword>
<keyword evidence="9" id="KW-1185">Reference proteome</keyword>